<dbReference type="Proteomes" id="UP000521922">
    <property type="component" value="Unassembled WGS sequence"/>
</dbReference>
<keyword evidence="5" id="KW-0812">Transmembrane</keyword>
<dbReference type="PROSITE" id="PS50113">
    <property type="entry name" value="PAC"/>
    <property type="match status" value="1"/>
</dbReference>
<dbReference type="GO" id="GO:0000166">
    <property type="term" value="F:nucleotide binding"/>
    <property type="evidence" value="ECO:0007669"/>
    <property type="project" value="UniProtKB-KW"/>
</dbReference>
<dbReference type="PANTHER" id="PTHR43156">
    <property type="entry name" value="STAGE II SPORULATION PROTEIN E-RELATED"/>
    <property type="match status" value="1"/>
</dbReference>
<dbReference type="Gene3D" id="3.30.450.20">
    <property type="entry name" value="PAS domain"/>
    <property type="match status" value="2"/>
</dbReference>
<dbReference type="SUPFAM" id="SSF81606">
    <property type="entry name" value="PP2C-like"/>
    <property type="match status" value="1"/>
</dbReference>
<dbReference type="InterPro" id="IPR000700">
    <property type="entry name" value="PAS-assoc_C"/>
</dbReference>
<accession>A0A7Y9J0I8</accession>
<dbReference type="InterPro" id="IPR001932">
    <property type="entry name" value="PPM-type_phosphatase-like_dom"/>
</dbReference>
<dbReference type="Gene3D" id="3.60.40.10">
    <property type="entry name" value="PPM-type phosphatase domain"/>
    <property type="match status" value="1"/>
</dbReference>
<dbReference type="InterPro" id="IPR001610">
    <property type="entry name" value="PAC"/>
</dbReference>
<evidence type="ECO:0000256" key="10">
    <source>
        <dbReference type="ARBA" id="ARBA00023136"/>
    </source>
</evidence>
<keyword evidence="4" id="KW-0808">Transferase</keyword>
<evidence type="ECO:0000259" key="11">
    <source>
        <dbReference type="PROSITE" id="PS50112"/>
    </source>
</evidence>
<dbReference type="GO" id="GO:0016740">
    <property type="term" value="F:transferase activity"/>
    <property type="evidence" value="ECO:0007669"/>
    <property type="project" value="UniProtKB-KW"/>
</dbReference>
<dbReference type="PANTHER" id="PTHR43156:SF2">
    <property type="entry name" value="STAGE II SPORULATION PROTEIN E"/>
    <property type="match status" value="1"/>
</dbReference>
<keyword evidence="14" id="KW-1185">Reference proteome</keyword>
<dbReference type="InterPro" id="IPR035965">
    <property type="entry name" value="PAS-like_dom_sf"/>
</dbReference>
<dbReference type="Gene3D" id="2.10.70.100">
    <property type="match status" value="1"/>
</dbReference>
<keyword evidence="7" id="KW-0547">Nucleotide-binding</keyword>
<dbReference type="InterPro" id="IPR013656">
    <property type="entry name" value="PAS_4"/>
</dbReference>
<dbReference type="GO" id="GO:0005886">
    <property type="term" value="C:plasma membrane"/>
    <property type="evidence" value="ECO:0007669"/>
    <property type="project" value="UniProtKB-SubCell"/>
</dbReference>
<dbReference type="EMBL" id="JACCBB010000001">
    <property type="protein sequence ID" value="NYD22341.1"/>
    <property type="molecule type" value="Genomic_DNA"/>
</dbReference>
<sequence>MTDQADEASRSAATGRLLRAAPRETLEVVADLAGRLLGATSAEVALLTDVRHTVTAVGEAASRRGTTMARADALCDVVVRQRAPLVVTDAHRDDRVRDLGAVRAGMLGSYLGVPMVADDGHVVGSLCVHQQGPRGWSEHDTRTLRELAAIATGHLEVAALAEEYRDTQRAAALEGAAHAAGIGTWDYDVTTGGLVWDDVLLDLFGLTPATFGGTVDWFFGAVHPADRDHLAEVVAASVRDASLYEAEFRILRPDGSTRWVVARGRPLTDAAGRTVRMVGAVTDVTAVREGEERLGAVLETMAVGYVAVDRDWRFTYVNTEAERVLGPTRAGLLGRSLWEAFPAAVGTELEQRYRSVAETGREVSFDTHYPAPLDAWFEVRAVPTRDGVGIYFLDITERRAAQAAAEANRDRATVLARVASSFTENPDVEDALVEAARTLVPRYADWVVASVFDDGPADWRTRLRDVGAVHRDPARAGLLEEYRRARAGAWSASSAARAVLLEGRPTRLQHSDPSVIGRQLLTGRAHDLLRELAPDSTLVLPLLGRGRTRGLLTLVRGAGRPPFGDEEVTELEDLTRQIGLGLDNGRLHAEQRGLAEELQLSLLTELPQPDHLHLVTRYVAAADGAQVGGDWYDGFLTGDGRTCLVIGDVTGHDRGAAAAMAQVRNVLRGIAHALDGPPSRVLRALDRAVHDLAVGTLGTAVLAQLEQTPADRAAGRRVLRWSNAGHLPPLLLRADGTAELLDRPADLLLGLAPGTGRSDHSAVLHDGDTVVLYTDGLVERRGEDLDEGLERLRRTVADLAGRDPDELCDELLERLSDGREDDVALLVLRLHPQGVTRPAGAGPALLPEDLAGEV</sequence>
<gene>
    <name evidence="13" type="ORF">BJ968_001881</name>
</gene>
<dbReference type="GO" id="GO:0016791">
    <property type="term" value="F:phosphatase activity"/>
    <property type="evidence" value="ECO:0007669"/>
    <property type="project" value="TreeGrafter"/>
</dbReference>
<dbReference type="SMART" id="SM00331">
    <property type="entry name" value="PP2C_SIG"/>
    <property type="match status" value="1"/>
</dbReference>
<evidence type="ECO:0000256" key="8">
    <source>
        <dbReference type="ARBA" id="ARBA00022801"/>
    </source>
</evidence>
<feature type="domain" description="PAS" evidence="11">
    <location>
        <begin position="290"/>
        <end position="360"/>
    </location>
</feature>
<evidence type="ECO:0000256" key="6">
    <source>
        <dbReference type="ARBA" id="ARBA00022737"/>
    </source>
</evidence>
<keyword evidence="3" id="KW-0997">Cell inner membrane</keyword>
<evidence type="ECO:0000256" key="4">
    <source>
        <dbReference type="ARBA" id="ARBA00022679"/>
    </source>
</evidence>
<evidence type="ECO:0000256" key="9">
    <source>
        <dbReference type="ARBA" id="ARBA00022989"/>
    </source>
</evidence>
<dbReference type="Pfam" id="PF07228">
    <property type="entry name" value="SpoIIE"/>
    <property type="match status" value="1"/>
</dbReference>
<dbReference type="InterPro" id="IPR003018">
    <property type="entry name" value="GAF"/>
</dbReference>
<organism evidence="13 14">
    <name type="scientific">Kineococcus aurantiacus</name>
    <dbReference type="NCBI Taxonomy" id="37633"/>
    <lineage>
        <taxon>Bacteria</taxon>
        <taxon>Bacillati</taxon>
        <taxon>Actinomycetota</taxon>
        <taxon>Actinomycetes</taxon>
        <taxon>Kineosporiales</taxon>
        <taxon>Kineosporiaceae</taxon>
        <taxon>Kineococcus</taxon>
    </lineage>
</organism>
<keyword evidence="2" id="KW-1003">Cell membrane</keyword>
<dbReference type="Pfam" id="PF08448">
    <property type="entry name" value="PAS_4"/>
    <property type="match status" value="1"/>
</dbReference>
<dbReference type="NCBIfam" id="TIGR00229">
    <property type="entry name" value="sensory_box"/>
    <property type="match status" value="2"/>
</dbReference>
<dbReference type="FunFam" id="2.10.70.100:FF:000001">
    <property type="entry name" value="Sensory transduction histidine kinase"/>
    <property type="match status" value="1"/>
</dbReference>
<dbReference type="SMART" id="SM00091">
    <property type="entry name" value="PAS"/>
    <property type="match status" value="2"/>
</dbReference>
<evidence type="ECO:0000256" key="5">
    <source>
        <dbReference type="ARBA" id="ARBA00022692"/>
    </source>
</evidence>
<keyword evidence="6" id="KW-0677">Repeat</keyword>
<evidence type="ECO:0000256" key="7">
    <source>
        <dbReference type="ARBA" id="ARBA00022741"/>
    </source>
</evidence>
<dbReference type="Pfam" id="PF08447">
    <property type="entry name" value="PAS_3"/>
    <property type="match status" value="1"/>
</dbReference>
<evidence type="ECO:0000313" key="14">
    <source>
        <dbReference type="Proteomes" id="UP000521922"/>
    </source>
</evidence>
<keyword evidence="9" id="KW-1133">Transmembrane helix</keyword>
<dbReference type="SUPFAM" id="SSF55785">
    <property type="entry name" value="PYP-like sensor domain (PAS domain)"/>
    <property type="match status" value="2"/>
</dbReference>
<keyword evidence="10" id="KW-0472">Membrane</keyword>
<reference evidence="13 14" key="1">
    <citation type="submission" date="2020-07" db="EMBL/GenBank/DDBJ databases">
        <title>Sequencing the genomes of 1000 actinobacteria strains.</title>
        <authorList>
            <person name="Klenk H.-P."/>
        </authorList>
    </citation>
    <scope>NUCLEOTIDE SEQUENCE [LARGE SCALE GENOMIC DNA]</scope>
    <source>
        <strain evidence="13 14">DSM 7487</strain>
    </source>
</reference>
<dbReference type="RefSeq" id="WP_179751248.1">
    <property type="nucleotide sequence ID" value="NZ_BAAAGN010000022.1"/>
</dbReference>
<dbReference type="PROSITE" id="PS50112">
    <property type="entry name" value="PAS"/>
    <property type="match status" value="1"/>
</dbReference>
<proteinExistence type="predicted"/>
<dbReference type="InterPro" id="IPR052016">
    <property type="entry name" value="Bact_Sigma-Reg"/>
</dbReference>
<dbReference type="InterPro" id="IPR029016">
    <property type="entry name" value="GAF-like_dom_sf"/>
</dbReference>
<dbReference type="AlphaFoldDB" id="A0A7Y9J0I8"/>
<feature type="domain" description="PAC" evidence="12">
    <location>
        <begin position="244"/>
        <end position="296"/>
    </location>
</feature>
<evidence type="ECO:0000256" key="2">
    <source>
        <dbReference type="ARBA" id="ARBA00022475"/>
    </source>
</evidence>
<dbReference type="InterPro" id="IPR000014">
    <property type="entry name" value="PAS"/>
</dbReference>
<dbReference type="SMART" id="SM00065">
    <property type="entry name" value="GAF"/>
    <property type="match status" value="2"/>
</dbReference>
<dbReference type="CDD" id="cd00130">
    <property type="entry name" value="PAS"/>
    <property type="match status" value="2"/>
</dbReference>
<dbReference type="Gene3D" id="3.30.450.40">
    <property type="match status" value="2"/>
</dbReference>
<dbReference type="InterPro" id="IPR036457">
    <property type="entry name" value="PPM-type-like_dom_sf"/>
</dbReference>
<evidence type="ECO:0000256" key="3">
    <source>
        <dbReference type="ARBA" id="ARBA00022519"/>
    </source>
</evidence>
<name>A0A7Y9J0I8_9ACTN</name>
<evidence type="ECO:0000256" key="1">
    <source>
        <dbReference type="ARBA" id="ARBA00004429"/>
    </source>
</evidence>
<dbReference type="SUPFAM" id="SSF55781">
    <property type="entry name" value="GAF domain-like"/>
    <property type="match status" value="2"/>
</dbReference>
<comment type="subcellular location">
    <subcellularLocation>
        <location evidence="1">Cell inner membrane</location>
        <topology evidence="1">Multi-pass membrane protein</topology>
    </subcellularLocation>
</comment>
<dbReference type="InterPro" id="IPR013655">
    <property type="entry name" value="PAS_fold_3"/>
</dbReference>
<keyword evidence="8" id="KW-0378">Hydrolase</keyword>
<comment type="caution">
    <text evidence="13">The sequence shown here is derived from an EMBL/GenBank/DDBJ whole genome shotgun (WGS) entry which is preliminary data.</text>
</comment>
<protein>
    <submittedName>
        <fullName evidence="13">PAS domain S-box-containing protein</fullName>
    </submittedName>
</protein>
<dbReference type="Pfam" id="PF01590">
    <property type="entry name" value="GAF"/>
    <property type="match status" value="2"/>
</dbReference>
<evidence type="ECO:0000313" key="13">
    <source>
        <dbReference type="EMBL" id="NYD22341.1"/>
    </source>
</evidence>
<evidence type="ECO:0000259" key="12">
    <source>
        <dbReference type="PROSITE" id="PS50113"/>
    </source>
</evidence>
<dbReference type="SMART" id="SM00086">
    <property type="entry name" value="PAC"/>
    <property type="match status" value="1"/>
</dbReference>